<evidence type="ECO:0000256" key="2">
    <source>
        <dbReference type="SAM" id="Phobius"/>
    </source>
</evidence>
<reference evidence="4 5" key="1">
    <citation type="submission" date="2024-02" db="EMBL/GenBank/DDBJ databases">
        <title>A draft genome for the cacao thread blight pathogen Marasmius crinis-equi.</title>
        <authorList>
            <person name="Cohen S.P."/>
            <person name="Baruah I.K."/>
            <person name="Amoako-Attah I."/>
            <person name="Bukari Y."/>
            <person name="Meinhardt L.W."/>
            <person name="Bailey B.A."/>
        </authorList>
    </citation>
    <scope>NUCLEOTIDE SEQUENCE [LARGE SCALE GENOMIC DNA]</scope>
    <source>
        <strain evidence="4 5">GH-76</strain>
    </source>
</reference>
<protein>
    <recommendedName>
        <fullName evidence="3">DUF6535 domain-containing protein</fullName>
    </recommendedName>
</protein>
<dbReference type="EMBL" id="JBAHYK010000289">
    <property type="protein sequence ID" value="KAL0575612.1"/>
    <property type="molecule type" value="Genomic_DNA"/>
</dbReference>
<dbReference type="InterPro" id="IPR045338">
    <property type="entry name" value="DUF6535"/>
</dbReference>
<dbReference type="Pfam" id="PF20153">
    <property type="entry name" value="DUF6535"/>
    <property type="match status" value="1"/>
</dbReference>
<organism evidence="4 5">
    <name type="scientific">Marasmius crinis-equi</name>
    <dbReference type="NCBI Taxonomy" id="585013"/>
    <lineage>
        <taxon>Eukaryota</taxon>
        <taxon>Fungi</taxon>
        <taxon>Dikarya</taxon>
        <taxon>Basidiomycota</taxon>
        <taxon>Agaricomycotina</taxon>
        <taxon>Agaricomycetes</taxon>
        <taxon>Agaricomycetidae</taxon>
        <taxon>Agaricales</taxon>
        <taxon>Marasmiineae</taxon>
        <taxon>Marasmiaceae</taxon>
        <taxon>Marasmius</taxon>
    </lineage>
</organism>
<feature type="region of interest" description="Disordered" evidence="1">
    <location>
        <begin position="705"/>
        <end position="776"/>
    </location>
</feature>
<gene>
    <name evidence="4" type="ORF">V5O48_006359</name>
</gene>
<feature type="transmembrane region" description="Helical" evidence="2">
    <location>
        <begin position="186"/>
        <end position="209"/>
    </location>
</feature>
<feature type="domain" description="DUF6535" evidence="3">
    <location>
        <begin position="8"/>
        <end position="179"/>
    </location>
</feature>
<feature type="transmembrane region" description="Helical" evidence="2">
    <location>
        <begin position="99"/>
        <end position="117"/>
    </location>
</feature>
<comment type="caution">
    <text evidence="4">The sequence shown here is derived from an EMBL/GenBank/DDBJ whole genome shotgun (WGS) entry which is preliminary data.</text>
</comment>
<name>A0ABR3FJX0_9AGAR</name>
<keyword evidence="2" id="KW-1133">Transmembrane helix</keyword>
<evidence type="ECO:0000256" key="1">
    <source>
        <dbReference type="SAM" id="MobiDB-lite"/>
    </source>
</evidence>
<feature type="compositionally biased region" description="Polar residues" evidence="1">
    <location>
        <begin position="705"/>
        <end position="719"/>
    </location>
</feature>
<feature type="transmembrane region" description="Helical" evidence="2">
    <location>
        <begin position="33"/>
        <end position="55"/>
    </location>
</feature>
<evidence type="ECO:0000313" key="5">
    <source>
        <dbReference type="Proteomes" id="UP001465976"/>
    </source>
</evidence>
<feature type="transmembrane region" description="Helical" evidence="2">
    <location>
        <begin position="155"/>
        <end position="180"/>
    </location>
</feature>
<feature type="compositionally biased region" description="Basic and acidic residues" evidence="1">
    <location>
        <begin position="721"/>
        <end position="745"/>
    </location>
</feature>
<evidence type="ECO:0000313" key="4">
    <source>
        <dbReference type="EMBL" id="KAL0575612.1"/>
    </source>
</evidence>
<keyword evidence="5" id="KW-1185">Reference proteome</keyword>
<sequence>MPSLEESWGVIMKKVDGIDEGVEKGWKEDIDTLLVFAGLFSAVVAAFTVESYQWLSEDPSDTTVAVLNQISRQLNGQNLTVSEDPSFTPSPSVVRINTFWFLSLILSLVDALLGLMFKQWLQEYRRPTITRTPDQWLALRCFRSESFERWHVPSFLAALPMILEAALFCFFAGLLELLWMQHRIPFAFAAATIGSAVGFYITTALLPGIDIIRLAFRVHPDLNEFSFVTINRTMFNLPQLHYVCPYKSPQAWAMFRLLASFINPSFALPRGIISHFLRKRYYSQSGDDVSSVSLKSLASKIRTPGNWSSVDLDIIQRFSNIQLCPDMYVLKAHRWMAHEFQDSPLMTSHLERVLQVLPPHLVLPAVLDHEIVRLDRDWNASDVGRALKRELRRTGDTFTFSEMNIRSLFYHDLWIRRPLLLHQTSPPLKWEPYPPSPKYCQAPLPRILQLIEGGNYTLGNSYLEHIMRNEGGLYPRPTDLVSIASSLQSSLPHLATANLNPADLQPLLNFLQWLSKRLIERSIFGYMNYSQAYGLIDALDAIRVSQGLRSNYFARDPRYFPVSMTRLNAFFCDPSTKDRALEFIKEYRCAWGKTEAGVANRVSLLRYLWTYILASIPRDLRPQHHQNRLPDIIATKHEDPSTNTTIGVPHLLFSQEGLSLLEFFSARAAVAVPDDAALERWQWALECVAHVNGLPSNYFSSLSPANPEHNSFGPSSSGGRPNEDKDSETHTGESDHRSSLRHDLTPSDSLTRGTPPPQVVQGQGRGTIGRPLSVDK</sequence>
<keyword evidence="2" id="KW-0472">Membrane</keyword>
<proteinExistence type="predicted"/>
<accession>A0ABR3FJX0</accession>
<dbReference type="Proteomes" id="UP001465976">
    <property type="component" value="Unassembled WGS sequence"/>
</dbReference>
<keyword evidence="2" id="KW-0812">Transmembrane</keyword>
<evidence type="ECO:0000259" key="3">
    <source>
        <dbReference type="Pfam" id="PF20153"/>
    </source>
</evidence>